<evidence type="ECO:0000256" key="4">
    <source>
        <dbReference type="ARBA" id="ARBA00022692"/>
    </source>
</evidence>
<proteinExistence type="inferred from homology"/>
<dbReference type="SUPFAM" id="SSF53850">
    <property type="entry name" value="Periplasmic binding protein-like II"/>
    <property type="match status" value="3"/>
</dbReference>
<dbReference type="OrthoDB" id="5984008at2759"/>
<keyword evidence="7" id="KW-0675">Receptor</keyword>
<dbReference type="AlphaFoldDB" id="A0A8J2RD70"/>
<feature type="compositionally biased region" description="Polar residues" evidence="9">
    <location>
        <begin position="1"/>
        <end position="10"/>
    </location>
</feature>
<dbReference type="EMBL" id="CAKKLH010000002">
    <property type="protein sequence ID" value="CAH0098389.1"/>
    <property type="molecule type" value="Genomic_DNA"/>
</dbReference>
<feature type="transmembrane region" description="Helical" evidence="10">
    <location>
        <begin position="1183"/>
        <end position="1207"/>
    </location>
</feature>
<dbReference type="InterPro" id="IPR052192">
    <property type="entry name" value="Insect_Ionotropic_Sensory_Rcpt"/>
</dbReference>
<feature type="domain" description="Ionotropic glutamate receptor C-terminal" evidence="11">
    <location>
        <begin position="920"/>
        <end position="1194"/>
    </location>
</feature>
<dbReference type="Proteomes" id="UP000789390">
    <property type="component" value="Unassembled WGS sequence"/>
</dbReference>
<name>A0A8J2RD70_9CRUS</name>
<dbReference type="GO" id="GO:0005886">
    <property type="term" value="C:plasma membrane"/>
    <property type="evidence" value="ECO:0007669"/>
    <property type="project" value="UniProtKB-SubCell"/>
</dbReference>
<keyword evidence="5 10" id="KW-1133">Transmembrane helix</keyword>
<evidence type="ECO:0000256" key="9">
    <source>
        <dbReference type="SAM" id="MobiDB-lite"/>
    </source>
</evidence>
<dbReference type="PANTHER" id="PTHR42643">
    <property type="entry name" value="IONOTROPIC RECEPTOR 20A-RELATED"/>
    <property type="match status" value="1"/>
</dbReference>
<sequence length="1224" mass="137775">MEINSFQIITNNSSSPSLHSRSRNSDKLNGANLKLVFFHVPPFNVMTLGTDGNYTDTGSNSGTFIWLTQKLNFTISYVAIPNEMTKRKYGNQSDIAVILNLILDKEADASSVGFIPTPERKSMFDFAYFLLAEPQAMVVPRPGEEPRLFAFIRPFQPTVWLLILIAGVFVVVSMCLFSKAYLKLFLNRIVNDGNSNNQSATLEWAGRYSLYIVNILTNQGGSLSIARLSFRVLVGTWLLVAMVLVNSYSGTIISYLTVPKMKPSINTFEDLVSSEDNIQLVLLADTVIAQQIQASKSGTMKILGDQIRNNPDRVLSNMPKVNAHLETGQFAFPFFPPFDVLTLRPDGNYTHSGSNDKLYDWLAKKLNFTISYFIIPNEMTKAKYGNLSDNAVIIHLIANKEVDASAIGFIATPERKSVMDLAYFTWTEPQAMVVPLPGEEPRLFAFIKPFQPIVILCVAVDLNNQLLRDFIHESIFKSLFEINREKCEKRQHQHDCTDKSCKYFTDNNAQLLMQSYFILKGGSVAIGRLSFRVLVGAWLLIATVLVNSYSGTIISYLTVPKMKPPINTFEDLVASEEVELILLADTVIEQQIRDAKTGTMKILGDQVRSNPDRILSSVPKVNSRISTGRYAFPFLQTFSDNYVASDYKKTGKCRFKTTDPLTMARFWSLPLQKNSKFTPMLNYALMEVWETGLPTFWVKNAMPQARQCFSKSKPALSSSRQVPIRLNDLEGAFLILGIGLGLATLVFLLEKISKLLAQRNPVVTLMVYCCWLMIPLTLNLLHGTAESHPFKNTMKDVHLTFAVFHSPPFNFLTLRPDGNFTDVGPSSLLMNWLAEKLKFTFSYKGLTHEMSAKYGNPIDHAVLLTSNKEVDGIAVGYVPTLERKQIVDFTFFVWSEPFAMVVPLPGEETRLLAFVRPFQSTVWLFIFITIIVMVTLMTLFSRTYSNYSPIGSSATNRRMTMFERVGDYTMYICNIMTNQGGSIAGDRFSFRLLIGALLLVAMVLVNSYSSTIVSYLTVSKMKPPIDTFEDLAASEDVNFLIKIDTVVGRQILEAKSGVLKTLADKARQNPDRLSTDQMKIDAKLGTGHFAYAWFFVFNQYKKDGVCRFHMSDPLPLKLGFWSLVLQKNSKFTAIIDGALMELWETGLIVIWMKNVVPRAPKCFAKTKPKANSTRQVTIKTMDLAAPFFILGIGLGLATIAFLVELIIHFKYQFKFGNIFYNYKV</sequence>
<evidence type="ECO:0000313" key="12">
    <source>
        <dbReference type="EMBL" id="CAH0098389.1"/>
    </source>
</evidence>
<dbReference type="Pfam" id="PF00060">
    <property type="entry name" value="Lig_chan"/>
    <property type="match status" value="2"/>
</dbReference>
<evidence type="ECO:0000256" key="5">
    <source>
        <dbReference type="ARBA" id="ARBA00022989"/>
    </source>
</evidence>
<evidence type="ECO:0000256" key="1">
    <source>
        <dbReference type="ARBA" id="ARBA00004651"/>
    </source>
</evidence>
<feature type="transmembrane region" description="Helical" evidence="10">
    <location>
        <begin position="535"/>
        <end position="559"/>
    </location>
</feature>
<feature type="transmembrane region" description="Helical" evidence="10">
    <location>
        <begin position="232"/>
        <end position="256"/>
    </location>
</feature>
<evidence type="ECO:0000256" key="3">
    <source>
        <dbReference type="ARBA" id="ARBA00022475"/>
    </source>
</evidence>
<evidence type="ECO:0000313" key="13">
    <source>
        <dbReference type="Proteomes" id="UP000789390"/>
    </source>
</evidence>
<reference evidence="12" key="1">
    <citation type="submission" date="2021-11" db="EMBL/GenBank/DDBJ databases">
        <authorList>
            <person name="Schell T."/>
        </authorList>
    </citation>
    <scope>NUCLEOTIDE SEQUENCE</scope>
    <source>
        <strain evidence="12">M5</strain>
    </source>
</reference>
<evidence type="ECO:0000256" key="8">
    <source>
        <dbReference type="ARBA" id="ARBA00023180"/>
    </source>
</evidence>
<dbReference type="GO" id="GO:0015276">
    <property type="term" value="F:ligand-gated monoatomic ion channel activity"/>
    <property type="evidence" value="ECO:0007669"/>
    <property type="project" value="InterPro"/>
</dbReference>
<dbReference type="PANTHER" id="PTHR42643:SF24">
    <property type="entry name" value="IONOTROPIC RECEPTOR 60A"/>
    <property type="match status" value="1"/>
</dbReference>
<feature type="transmembrane region" description="Helical" evidence="10">
    <location>
        <begin position="992"/>
        <end position="1018"/>
    </location>
</feature>
<feature type="transmembrane region" description="Helical" evidence="10">
    <location>
        <begin position="159"/>
        <end position="178"/>
    </location>
</feature>
<keyword evidence="8" id="KW-0325">Glycoprotein</keyword>
<evidence type="ECO:0000256" key="10">
    <source>
        <dbReference type="SAM" id="Phobius"/>
    </source>
</evidence>
<comment type="subcellular location">
    <subcellularLocation>
        <location evidence="1">Cell membrane</location>
        <topology evidence="1">Multi-pass membrane protein</topology>
    </subcellularLocation>
</comment>
<evidence type="ECO:0000256" key="7">
    <source>
        <dbReference type="ARBA" id="ARBA00023170"/>
    </source>
</evidence>
<accession>A0A8J2RD70</accession>
<protein>
    <recommendedName>
        <fullName evidence="11">Ionotropic glutamate receptor C-terminal domain-containing protein</fullName>
    </recommendedName>
</protein>
<dbReference type="InterPro" id="IPR001320">
    <property type="entry name" value="Iontro_rcpt_C"/>
</dbReference>
<dbReference type="GO" id="GO:0050906">
    <property type="term" value="P:detection of stimulus involved in sensory perception"/>
    <property type="evidence" value="ECO:0007669"/>
    <property type="project" value="UniProtKB-ARBA"/>
</dbReference>
<dbReference type="Gene3D" id="3.40.190.10">
    <property type="entry name" value="Periplasmic binding protein-like II"/>
    <property type="match status" value="3"/>
</dbReference>
<comment type="caution">
    <text evidence="12">The sequence shown here is derived from an EMBL/GenBank/DDBJ whole genome shotgun (WGS) entry which is preliminary data.</text>
</comment>
<keyword evidence="4 10" id="KW-0812">Transmembrane</keyword>
<comment type="similarity">
    <text evidence="2">Belongs to the glutamate-gated ion channel (TC 1.A.10.1) family.</text>
</comment>
<evidence type="ECO:0000256" key="6">
    <source>
        <dbReference type="ARBA" id="ARBA00023136"/>
    </source>
</evidence>
<feature type="transmembrane region" description="Helical" evidence="10">
    <location>
        <begin position="729"/>
        <end position="749"/>
    </location>
</feature>
<evidence type="ECO:0000256" key="2">
    <source>
        <dbReference type="ARBA" id="ARBA00008685"/>
    </source>
</evidence>
<keyword evidence="13" id="KW-1185">Reference proteome</keyword>
<keyword evidence="6 10" id="KW-0472">Membrane</keyword>
<feature type="transmembrane region" description="Helical" evidence="10">
    <location>
        <begin position="761"/>
        <end position="781"/>
    </location>
</feature>
<feature type="transmembrane region" description="Helical" evidence="10">
    <location>
        <begin position="920"/>
        <end position="940"/>
    </location>
</feature>
<feature type="domain" description="Ionotropic glutamate receptor C-terminal" evidence="11">
    <location>
        <begin position="158"/>
        <end position="494"/>
    </location>
</feature>
<dbReference type="FunFam" id="1.10.287.70:FF:000211">
    <property type="entry name" value="Uncharacterized protein"/>
    <property type="match status" value="2"/>
</dbReference>
<dbReference type="FunFam" id="3.40.190.10:FF:000218">
    <property type="entry name" value="Uncharacterized protein"/>
    <property type="match status" value="2"/>
</dbReference>
<evidence type="ECO:0000259" key="11">
    <source>
        <dbReference type="Pfam" id="PF00060"/>
    </source>
</evidence>
<organism evidence="12 13">
    <name type="scientific">Daphnia galeata</name>
    <dbReference type="NCBI Taxonomy" id="27404"/>
    <lineage>
        <taxon>Eukaryota</taxon>
        <taxon>Metazoa</taxon>
        <taxon>Ecdysozoa</taxon>
        <taxon>Arthropoda</taxon>
        <taxon>Crustacea</taxon>
        <taxon>Branchiopoda</taxon>
        <taxon>Diplostraca</taxon>
        <taxon>Cladocera</taxon>
        <taxon>Anomopoda</taxon>
        <taxon>Daphniidae</taxon>
        <taxon>Daphnia</taxon>
    </lineage>
</organism>
<gene>
    <name evidence="12" type="ORF">DGAL_LOCUS441</name>
</gene>
<dbReference type="Gene3D" id="1.10.287.70">
    <property type="match status" value="3"/>
</dbReference>
<keyword evidence="3" id="KW-1003">Cell membrane</keyword>
<feature type="region of interest" description="Disordered" evidence="9">
    <location>
        <begin position="1"/>
        <end position="24"/>
    </location>
</feature>